<evidence type="ECO:0000313" key="3">
    <source>
        <dbReference type="Proteomes" id="UP001158087"/>
    </source>
</evidence>
<name>A0AA42KM67_9HYPH</name>
<accession>A0AA42KM67</accession>
<gene>
    <name evidence="2" type="ORF">N7376_03855</name>
</gene>
<keyword evidence="1" id="KW-0472">Membrane</keyword>
<dbReference type="AlphaFoldDB" id="A0AA42KM67"/>
<keyword evidence="1" id="KW-0812">Transmembrane</keyword>
<proteinExistence type="predicted"/>
<evidence type="ECO:0000313" key="2">
    <source>
        <dbReference type="EMBL" id="MDH0123116.1"/>
    </source>
</evidence>
<feature type="transmembrane region" description="Helical" evidence="1">
    <location>
        <begin position="27"/>
        <end position="48"/>
    </location>
</feature>
<dbReference type="EMBL" id="JAODYY010000001">
    <property type="protein sequence ID" value="MDH0123116.1"/>
    <property type="molecule type" value="Genomic_DNA"/>
</dbReference>
<comment type="caution">
    <text evidence="2">The sequence shown here is derived from an EMBL/GenBank/DDBJ whole genome shotgun (WGS) entry which is preliminary data.</text>
</comment>
<protein>
    <submittedName>
        <fullName evidence="2">Uncharacterized protein</fullName>
    </submittedName>
</protein>
<keyword evidence="1" id="KW-1133">Transmembrane helix</keyword>
<sequence length="51" mass="5605">MDAAAITATERLIILWKENLLAGKGEVIIPIVLLFLLQTGANLIAFAFNHR</sequence>
<organism evidence="2 3">
    <name type="scientific">Brucella intermedia GD04153</name>
    <dbReference type="NCBI Taxonomy" id="2975438"/>
    <lineage>
        <taxon>Bacteria</taxon>
        <taxon>Pseudomonadati</taxon>
        <taxon>Pseudomonadota</taxon>
        <taxon>Alphaproteobacteria</taxon>
        <taxon>Hyphomicrobiales</taxon>
        <taxon>Brucellaceae</taxon>
        <taxon>Brucella/Ochrobactrum group</taxon>
        <taxon>Brucella</taxon>
    </lineage>
</organism>
<reference evidence="2" key="1">
    <citation type="submission" date="2022-09" db="EMBL/GenBank/DDBJ databases">
        <title>Intensive care unit water sources are persistently colonized with multi-drug resistant bacteria and are the site of extensive horizontal gene transfer of antibiotic resistance genes.</title>
        <authorList>
            <person name="Diorio-Toth L."/>
        </authorList>
    </citation>
    <scope>NUCLEOTIDE SEQUENCE</scope>
    <source>
        <strain evidence="2">GD04153</strain>
    </source>
</reference>
<dbReference type="Proteomes" id="UP001158087">
    <property type="component" value="Unassembled WGS sequence"/>
</dbReference>
<evidence type="ECO:0000256" key="1">
    <source>
        <dbReference type="SAM" id="Phobius"/>
    </source>
</evidence>